<dbReference type="AlphaFoldDB" id="A0A6C0JL83"/>
<organism evidence="1">
    <name type="scientific">viral metagenome</name>
    <dbReference type="NCBI Taxonomy" id="1070528"/>
    <lineage>
        <taxon>unclassified sequences</taxon>
        <taxon>metagenomes</taxon>
        <taxon>organismal metagenomes</taxon>
    </lineage>
</organism>
<protein>
    <recommendedName>
        <fullName evidence="2">Methyltransferase</fullName>
    </recommendedName>
</protein>
<evidence type="ECO:0000313" key="1">
    <source>
        <dbReference type="EMBL" id="QHU06359.1"/>
    </source>
</evidence>
<proteinExistence type="predicted"/>
<evidence type="ECO:0008006" key="2">
    <source>
        <dbReference type="Google" id="ProtNLM"/>
    </source>
</evidence>
<reference evidence="1" key="1">
    <citation type="journal article" date="2020" name="Nature">
        <title>Giant virus diversity and host interactions through global metagenomics.</title>
        <authorList>
            <person name="Schulz F."/>
            <person name="Roux S."/>
            <person name="Paez-Espino D."/>
            <person name="Jungbluth S."/>
            <person name="Walsh D.A."/>
            <person name="Denef V.J."/>
            <person name="McMahon K.D."/>
            <person name="Konstantinidis K.T."/>
            <person name="Eloe-Fadrosh E.A."/>
            <person name="Kyrpides N.C."/>
            <person name="Woyke T."/>
        </authorList>
    </citation>
    <scope>NUCLEOTIDE SEQUENCE</scope>
    <source>
        <strain evidence="1">GVMAG-M-3300027747-57</strain>
    </source>
</reference>
<sequence>MEKEYTIHHNVIDEVHSKFDIECRNINMYNFKKNPLMRSIVQNCSKDSGSKQYKFIYNNYNEIFNKIDFNIIKKFDSIGGYDYDDLIIGLNPKVFSYIREAIIFCKFYLEPNNINKINNLLIIGCGYGLEACIIYNICNVLDIKINNIDCIDMPSVAKLQNSYFEAVGMSNICKSYSPDEYNKIPDVVYSNCCLAELSCDINYDYYSRFCSKSKGFYIVWGLWAANIPKYYEDFIVKGNHHDLINDGLENKNTNAIIFKYK</sequence>
<accession>A0A6C0JL83</accession>
<name>A0A6C0JL83_9ZZZZ</name>
<dbReference type="EMBL" id="MN740432">
    <property type="protein sequence ID" value="QHU06359.1"/>
    <property type="molecule type" value="Genomic_DNA"/>
</dbReference>